<evidence type="ECO:0000256" key="1">
    <source>
        <dbReference type="SAM" id="MobiDB-lite"/>
    </source>
</evidence>
<dbReference type="GO" id="GO:0003677">
    <property type="term" value="F:DNA binding"/>
    <property type="evidence" value="ECO:0007669"/>
    <property type="project" value="InterPro"/>
</dbReference>
<keyword evidence="4" id="KW-1185">Reference proteome</keyword>
<dbReference type="InterPro" id="IPR041657">
    <property type="entry name" value="HTH_17"/>
</dbReference>
<dbReference type="EMBL" id="PDEQ01000009">
    <property type="protein sequence ID" value="PEN11426.1"/>
    <property type="molecule type" value="Genomic_DNA"/>
</dbReference>
<gene>
    <name evidence="3" type="ORF">CRI94_15435</name>
</gene>
<evidence type="ECO:0000259" key="2">
    <source>
        <dbReference type="Pfam" id="PF12728"/>
    </source>
</evidence>
<dbReference type="Pfam" id="PF12728">
    <property type="entry name" value="HTH_17"/>
    <property type="match status" value="1"/>
</dbReference>
<evidence type="ECO:0000313" key="3">
    <source>
        <dbReference type="EMBL" id="PEN11426.1"/>
    </source>
</evidence>
<protein>
    <recommendedName>
        <fullName evidence="2">Helix-turn-helix domain-containing protein</fullName>
    </recommendedName>
</protein>
<feature type="domain" description="Helix-turn-helix" evidence="2">
    <location>
        <begin position="56"/>
        <end position="103"/>
    </location>
</feature>
<evidence type="ECO:0000313" key="4">
    <source>
        <dbReference type="Proteomes" id="UP000220102"/>
    </source>
</evidence>
<dbReference type="RefSeq" id="WP_098077943.1">
    <property type="nucleotide sequence ID" value="NZ_PDEQ01000009.1"/>
</dbReference>
<proteinExistence type="predicted"/>
<accession>A0A2A8CUJ3</accession>
<reference evidence="3 4" key="1">
    <citation type="submission" date="2017-10" db="EMBL/GenBank/DDBJ databases">
        <title>Draft genome of Longibacter Salinarum.</title>
        <authorList>
            <person name="Goh K.M."/>
            <person name="Shamsir M.S."/>
            <person name="Lim S.W."/>
        </authorList>
    </citation>
    <scope>NUCLEOTIDE SEQUENCE [LARGE SCALE GENOMIC DNA]</scope>
    <source>
        <strain evidence="3 4">KCTC 52045</strain>
    </source>
</reference>
<dbReference type="InterPro" id="IPR010093">
    <property type="entry name" value="SinI_DNA-bd"/>
</dbReference>
<dbReference type="AlphaFoldDB" id="A0A2A8CUJ3"/>
<dbReference type="SUPFAM" id="SSF46955">
    <property type="entry name" value="Putative DNA-binding domain"/>
    <property type="match status" value="1"/>
</dbReference>
<name>A0A2A8CUJ3_9BACT</name>
<feature type="region of interest" description="Disordered" evidence="1">
    <location>
        <begin position="1"/>
        <end position="27"/>
    </location>
</feature>
<comment type="caution">
    <text evidence="3">The sequence shown here is derived from an EMBL/GenBank/DDBJ whole genome shotgun (WGS) entry which is preliminary data.</text>
</comment>
<organism evidence="3 4">
    <name type="scientific">Longibacter salinarum</name>
    <dbReference type="NCBI Taxonomy" id="1850348"/>
    <lineage>
        <taxon>Bacteria</taxon>
        <taxon>Pseudomonadati</taxon>
        <taxon>Rhodothermota</taxon>
        <taxon>Rhodothermia</taxon>
        <taxon>Rhodothermales</taxon>
        <taxon>Salisaetaceae</taxon>
        <taxon>Longibacter</taxon>
    </lineage>
</organism>
<dbReference type="NCBIfam" id="TIGR01764">
    <property type="entry name" value="excise"/>
    <property type="match status" value="1"/>
</dbReference>
<dbReference type="Proteomes" id="UP000220102">
    <property type="component" value="Unassembled WGS sequence"/>
</dbReference>
<dbReference type="InterPro" id="IPR009061">
    <property type="entry name" value="DNA-bd_dom_put_sf"/>
</dbReference>
<sequence>MTRVTKSGGRHDAVRRPHSSASDQEISKDAFSKVVDQKVQETLQRYPFLTDDSLWTAEQLANFLQVSMRTLSKLVASGDLKPVQTRPRRLFKKSQIDAFLRARVDPSGLR</sequence>